<evidence type="ECO:0000313" key="2">
    <source>
        <dbReference type="Proteomes" id="UP000766904"/>
    </source>
</evidence>
<proteinExistence type="predicted"/>
<sequence length="324" mass="36979">MTGRGVSRRRLALIALVGLVLIGAAVVGVRVADQRVMLDRGEPPVDTDGDPEEIIVDAAQRFHTTDFAAERTTTVRNVETTNSTQDLPADPESTLPADGVVLEQELTIHHETRQFRVDYRTQHDPSVDDRLVHVGPPGGAVWWQMEFLLRPRGVETGAATMYADDASIVVDEPWRDEPRREPADDGVPYENVYDDLVYQFHDPRQPWTVVDRTDERVLLELSDPDDYYDAVQMSPLETHREIHDESRVRVHVDAESGYITRIEEDRVVTQADTDSIGRGDDHELEQRVHYRIVTEYEYDVDEPSPPAGTPSRSWEAWWLDILRY</sequence>
<organism evidence="1 2">
    <name type="scientific">Natronococcus pandeyae</name>
    <dbReference type="NCBI Taxonomy" id="2055836"/>
    <lineage>
        <taxon>Archaea</taxon>
        <taxon>Methanobacteriati</taxon>
        <taxon>Methanobacteriota</taxon>
        <taxon>Stenosarchaea group</taxon>
        <taxon>Halobacteria</taxon>
        <taxon>Halobacteriales</taxon>
        <taxon>Natrialbaceae</taxon>
        <taxon>Natronococcus</taxon>
    </lineage>
</organism>
<dbReference type="RefSeq" id="WP_148858823.1">
    <property type="nucleotide sequence ID" value="NZ_PHNJ01000008.1"/>
</dbReference>
<dbReference type="OrthoDB" id="378456at2157"/>
<dbReference type="EMBL" id="PHNJ01000008">
    <property type="protein sequence ID" value="TYL37659.1"/>
    <property type="molecule type" value="Genomic_DNA"/>
</dbReference>
<accession>A0A8J8TRF8</accession>
<reference evidence="1" key="1">
    <citation type="submission" date="2017-11" db="EMBL/GenBank/DDBJ databases">
        <authorList>
            <person name="Kajale S.C."/>
            <person name="Sharma A."/>
        </authorList>
    </citation>
    <scope>NUCLEOTIDE SEQUENCE</scope>
    <source>
        <strain evidence="1">LS1_42</strain>
    </source>
</reference>
<evidence type="ECO:0000313" key="1">
    <source>
        <dbReference type="EMBL" id="TYL37659.1"/>
    </source>
</evidence>
<name>A0A8J8TRF8_9EURY</name>
<gene>
    <name evidence="1" type="ORF">CV102_15070</name>
</gene>
<protein>
    <submittedName>
        <fullName evidence="1">Uncharacterized protein</fullName>
    </submittedName>
</protein>
<dbReference type="AlphaFoldDB" id="A0A8J8TRF8"/>
<dbReference type="Proteomes" id="UP000766904">
    <property type="component" value="Unassembled WGS sequence"/>
</dbReference>
<keyword evidence="2" id="KW-1185">Reference proteome</keyword>
<comment type="caution">
    <text evidence="1">The sequence shown here is derived from an EMBL/GenBank/DDBJ whole genome shotgun (WGS) entry which is preliminary data.</text>
</comment>